<keyword evidence="8 15" id="KW-0418">Kinase</keyword>
<name>A0ABS0BVF1_9GAMM</name>
<dbReference type="Gene3D" id="1.10.287.130">
    <property type="match status" value="1"/>
</dbReference>
<evidence type="ECO:0000256" key="1">
    <source>
        <dbReference type="ARBA" id="ARBA00000085"/>
    </source>
</evidence>
<dbReference type="PRINTS" id="PR00344">
    <property type="entry name" value="BCTRLSENSOR"/>
</dbReference>
<evidence type="ECO:0000256" key="9">
    <source>
        <dbReference type="ARBA" id="ARBA00022840"/>
    </source>
</evidence>
<comment type="subcellular location">
    <subcellularLocation>
        <location evidence="2">Membrane</location>
        <topology evidence="2">Multi-pass membrane protein</topology>
    </subcellularLocation>
</comment>
<dbReference type="InterPro" id="IPR013727">
    <property type="entry name" value="2CSK_N"/>
</dbReference>
<dbReference type="SUPFAM" id="SSF47384">
    <property type="entry name" value="Homodimeric domain of signal transducing histidine kinase"/>
    <property type="match status" value="1"/>
</dbReference>
<proteinExistence type="predicted"/>
<dbReference type="Pfam" id="PF00512">
    <property type="entry name" value="HisKA"/>
    <property type="match status" value="1"/>
</dbReference>
<dbReference type="RefSeq" id="WP_185977928.1">
    <property type="nucleotide sequence ID" value="NZ_JACBGI020000007.1"/>
</dbReference>
<dbReference type="EC" id="2.7.13.3" evidence="3"/>
<evidence type="ECO:0000256" key="10">
    <source>
        <dbReference type="ARBA" id="ARBA00022989"/>
    </source>
</evidence>
<keyword evidence="6 13" id="KW-0812">Transmembrane</keyword>
<keyword evidence="9" id="KW-0067">ATP-binding</keyword>
<dbReference type="GO" id="GO:0016301">
    <property type="term" value="F:kinase activity"/>
    <property type="evidence" value="ECO:0007669"/>
    <property type="project" value="UniProtKB-KW"/>
</dbReference>
<sequence>MSLGPSLSRRLMIATFTVLLLSYSVITLLNHNVVSKEVEEIYDAELKQYAYLVSEVVKHAPLSLLDSLNQVPKEHNQEDYTDKIIFQILNQRGKIIGGSQFAPTTPLIDKFTPLRQGYYNIEFEHGLWRGYMLPIAPHYWLITAEHHKVRSEIINNLTHNLLFSLLLGFPLILLFVFVIFQAGFSPLKRITRLISRKDPYDLKPILRHDTPKEIQPFINEINQLMQRIQNAIHEEKSFTSDAAHELRTPLAALKIQIDLLQSCINSPEHLAQITAIQNTVKRTLHLADQMLNLYKAQPELQREAFKPLQLQHILTQSINTLYPLISYKKIDLEVEGAEQYDRVLGNEVGLLQVFVNLLHNAVQYTPNGGQIHIKLQSQEKHIYCCIEDSGDGVPDDKKPQIFKRFYRQEHHRQRADGCGLGLTIVAKILLAHQVDIEVLDSDLGGLKICLLFEKLST</sequence>
<dbReference type="PANTHER" id="PTHR45436:SF14">
    <property type="entry name" value="SENSOR PROTEIN QSEC"/>
    <property type="match status" value="1"/>
</dbReference>
<organism evidence="15 16">
    <name type="scientific">Thiomicrorhabdus heinhorstiae</name>
    <dbReference type="NCBI Taxonomy" id="2748010"/>
    <lineage>
        <taxon>Bacteria</taxon>
        <taxon>Pseudomonadati</taxon>
        <taxon>Pseudomonadota</taxon>
        <taxon>Gammaproteobacteria</taxon>
        <taxon>Thiotrichales</taxon>
        <taxon>Piscirickettsiaceae</taxon>
        <taxon>Thiomicrorhabdus</taxon>
    </lineage>
</organism>
<dbReference type="EMBL" id="JACBGI020000007">
    <property type="protein sequence ID" value="MBF6057784.1"/>
    <property type="molecule type" value="Genomic_DNA"/>
</dbReference>
<keyword evidence="12 13" id="KW-0472">Membrane</keyword>
<dbReference type="SUPFAM" id="SSF55874">
    <property type="entry name" value="ATPase domain of HSP90 chaperone/DNA topoisomerase II/histidine kinase"/>
    <property type="match status" value="1"/>
</dbReference>
<protein>
    <recommendedName>
        <fullName evidence="3">histidine kinase</fullName>
        <ecNumber evidence="3">2.7.13.3</ecNumber>
    </recommendedName>
</protein>
<keyword evidence="4" id="KW-0597">Phosphoprotein</keyword>
<dbReference type="PANTHER" id="PTHR45436">
    <property type="entry name" value="SENSOR HISTIDINE KINASE YKOH"/>
    <property type="match status" value="1"/>
</dbReference>
<dbReference type="InterPro" id="IPR005467">
    <property type="entry name" value="His_kinase_dom"/>
</dbReference>
<comment type="caution">
    <text evidence="15">The sequence shown here is derived from an EMBL/GenBank/DDBJ whole genome shotgun (WGS) entry which is preliminary data.</text>
</comment>
<dbReference type="InterPro" id="IPR003594">
    <property type="entry name" value="HATPase_dom"/>
</dbReference>
<dbReference type="SMART" id="SM00388">
    <property type="entry name" value="HisKA"/>
    <property type="match status" value="1"/>
</dbReference>
<reference evidence="15 16" key="1">
    <citation type="submission" date="2020-11" db="EMBL/GenBank/DDBJ databases">
        <title>Sulfur oxidizing isolate from Hospital Hole Sinkhole.</title>
        <authorList>
            <person name="Scott K.M."/>
        </authorList>
    </citation>
    <scope>NUCLEOTIDE SEQUENCE [LARGE SCALE GENOMIC DNA]</scope>
    <source>
        <strain evidence="15 16">HH1</strain>
    </source>
</reference>
<keyword evidence="7" id="KW-0547">Nucleotide-binding</keyword>
<evidence type="ECO:0000256" key="6">
    <source>
        <dbReference type="ARBA" id="ARBA00022692"/>
    </source>
</evidence>
<dbReference type="InterPro" id="IPR004358">
    <property type="entry name" value="Sig_transdc_His_kin-like_C"/>
</dbReference>
<dbReference type="InterPro" id="IPR036890">
    <property type="entry name" value="HATPase_C_sf"/>
</dbReference>
<dbReference type="PROSITE" id="PS50109">
    <property type="entry name" value="HIS_KIN"/>
    <property type="match status" value="1"/>
</dbReference>
<evidence type="ECO:0000256" key="12">
    <source>
        <dbReference type="ARBA" id="ARBA00023136"/>
    </source>
</evidence>
<keyword evidence="5" id="KW-0808">Transferase</keyword>
<evidence type="ECO:0000256" key="13">
    <source>
        <dbReference type="SAM" id="Phobius"/>
    </source>
</evidence>
<dbReference type="Gene3D" id="3.30.565.10">
    <property type="entry name" value="Histidine kinase-like ATPase, C-terminal domain"/>
    <property type="match status" value="1"/>
</dbReference>
<dbReference type="Pfam" id="PF08521">
    <property type="entry name" value="2CSK_N"/>
    <property type="match status" value="1"/>
</dbReference>
<dbReference type="Pfam" id="PF02518">
    <property type="entry name" value="HATPase_c"/>
    <property type="match status" value="1"/>
</dbReference>
<evidence type="ECO:0000256" key="8">
    <source>
        <dbReference type="ARBA" id="ARBA00022777"/>
    </source>
</evidence>
<evidence type="ECO:0000313" key="16">
    <source>
        <dbReference type="Proteomes" id="UP001193680"/>
    </source>
</evidence>
<evidence type="ECO:0000256" key="11">
    <source>
        <dbReference type="ARBA" id="ARBA00023012"/>
    </source>
</evidence>
<keyword evidence="11" id="KW-0902">Two-component regulatory system</keyword>
<dbReference type="InterPro" id="IPR003661">
    <property type="entry name" value="HisK_dim/P_dom"/>
</dbReference>
<feature type="transmembrane region" description="Helical" evidence="13">
    <location>
        <begin position="161"/>
        <end position="187"/>
    </location>
</feature>
<dbReference type="InterPro" id="IPR050428">
    <property type="entry name" value="TCS_sensor_his_kinase"/>
</dbReference>
<evidence type="ECO:0000256" key="2">
    <source>
        <dbReference type="ARBA" id="ARBA00004141"/>
    </source>
</evidence>
<dbReference type="Proteomes" id="UP001193680">
    <property type="component" value="Unassembled WGS sequence"/>
</dbReference>
<comment type="catalytic activity">
    <reaction evidence="1">
        <text>ATP + protein L-histidine = ADP + protein N-phospho-L-histidine.</text>
        <dbReference type="EC" id="2.7.13.3"/>
    </reaction>
</comment>
<feature type="transmembrane region" description="Helical" evidence="13">
    <location>
        <begin position="12"/>
        <end position="29"/>
    </location>
</feature>
<keyword evidence="16" id="KW-1185">Reference proteome</keyword>
<accession>A0ABS0BVF1</accession>
<evidence type="ECO:0000259" key="14">
    <source>
        <dbReference type="PROSITE" id="PS50109"/>
    </source>
</evidence>
<keyword evidence="10 13" id="KW-1133">Transmembrane helix</keyword>
<evidence type="ECO:0000256" key="4">
    <source>
        <dbReference type="ARBA" id="ARBA00022553"/>
    </source>
</evidence>
<evidence type="ECO:0000256" key="3">
    <source>
        <dbReference type="ARBA" id="ARBA00012438"/>
    </source>
</evidence>
<evidence type="ECO:0000256" key="5">
    <source>
        <dbReference type="ARBA" id="ARBA00022679"/>
    </source>
</evidence>
<gene>
    <name evidence="15" type="ORF">H8792_005460</name>
</gene>
<feature type="domain" description="Histidine kinase" evidence="14">
    <location>
        <begin position="241"/>
        <end position="456"/>
    </location>
</feature>
<evidence type="ECO:0000313" key="15">
    <source>
        <dbReference type="EMBL" id="MBF6057784.1"/>
    </source>
</evidence>
<dbReference type="CDD" id="cd00082">
    <property type="entry name" value="HisKA"/>
    <property type="match status" value="1"/>
</dbReference>
<dbReference type="InterPro" id="IPR036097">
    <property type="entry name" value="HisK_dim/P_sf"/>
</dbReference>
<evidence type="ECO:0000256" key="7">
    <source>
        <dbReference type="ARBA" id="ARBA00022741"/>
    </source>
</evidence>
<dbReference type="SMART" id="SM00387">
    <property type="entry name" value="HATPase_c"/>
    <property type="match status" value="1"/>
</dbReference>